<dbReference type="Proteomes" id="UP000275865">
    <property type="component" value="Unassembled WGS sequence"/>
</dbReference>
<dbReference type="InterPro" id="IPR001633">
    <property type="entry name" value="EAL_dom"/>
</dbReference>
<evidence type="ECO:0000259" key="3">
    <source>
        <dbReference type="PROSITE" id="PS50883"/>
    </source>
</evidence>
<feature type="transmembrane region" description="Helical" evidence="2">
    <location>
        <begin position="176"/>
        <end position="204"/>
    </location>
</feature>
<dbReference type="CDD" id="cd01949">
    <property type="entry name" value="GGDEF"/>
    <property type="match status" value="1"/>
</dbReference>
<dbReference type="Gene3D" id="3.30.70.270">
    <property type="match status" value="1"/>
</dbReference>
<dbReference type="PROSITE" id="PS50887">
    <property type="entry name" value="GGDEF"/>
    <property type="match status" value="1"/>
</dbReference>
<dbReference type="CDD" id="cd01948">
    <property type="entry name" value="EAL"/>
    <property type="match status" value="1"/>
</dbReference>
<evidence type="ECO:0000256" key="1">
    <source>
        <dbReference type="SAM" id="MobiDB-lite"/>
    </source>
</evidence>
<sequence length="851" mass="89347">MRTSLAPGQRRPPDRVRRVPTDAHPGPHGERSSGTVSGVHLPPGVATAAALSWLVAASATALLTVGLRRRPGPHRPALALLAVAAGIALVGLVSGLAATLVSMPHWAHEQGQRTGWATVVSVGTAASGLIFLVGLFRLPGVVASTAATARLLLDGLMMAAAIWFVGWMLVSEPTRILGGATPTVCVPILLATASAALTAGIGPLAVCRGVATRGRLLLLAAAIATVTAGGLGVAVGLCRSGPTLVLVGAGLSSVGLLAVALSALRLDPAARFEPDGVDRSGENALIPMLAMTVSATYHLVQGGRFTPLSVGVCAVEGFALVARQYLAVRDVRAYAARLAEREAHFRELAHTDALTGLANRRGLLRTLHRRAAAGIPCVLLGLDLDGFKHVNDVRGHDAGDAVLAEVGRRLRETLGPDDVAARLGGDEFAVLLSGRAREADQVAEQLLAVLGRAHEQPEGPVFLSVSIGVAGCDGEPEVEMLLRHADLALRYAKQRGKSRIERYDAAYDQLLRRRTTLEHELRGAIGRDELRLVFQPVASLPSVRPVGAEALLRWRHPELGNVRPDEFIPLAEECGMIATLGAWVLNQACRQLSRWLADGHDVWVSVNVSPRELHDPEYVVLVADALRRHGVPPQRLVLEVTEHAVATDLDELIRRLAALRRTGVRIALDDFGAGYSSLGQLRRLPIDILKIDHGLVAEHEPVRPEGQDGPAFAPMVDIVMRLGHQLGLEVIAEGVTTPTELAAVVAAGCRFGQGALCGWGVPAEHLEAMLEAATSPAARPAGAASGNRSSGHAGRAAEADSRPPTLPPSRLPQSASGQLTPGVAGASRGDAPTPVNQHVGSVDSSREMRQA</sequence>
<feature type="transmembrane region" description="Helical" evidence="2">
    <location>
        <begin position="45"/>
        <end position="65"/>
    </location>
</feature>
<feature type="transmembrane region" description="Helical" evidence="2">
    <location>
        <begin position="216"/>
        <end position="237"/>
    </location>
</feature>
<dbReference type="Gene3D" id="3.20.20.450">
    <property type="entry name" value="EAL domain"/>
    <property type="match status" value="1"/>
</dbReference>
<dbReference type="Pfam" id="PF00990">
    <property type="entry name" value="GGDEF"/>
    <property type="match status" value="1"/>
</dbReference>
<dbReference type="AlphaFoldDB" id="A0A3A9XXK4"/>
<name>A0A3A9XXK4_9ACTN</name>
<feature type="compositionally biased region" description="Polar residues" evidence="1">
    <location>
        <begin position="834"/>
        <end position="843"/>
    </location>
</feature>
<dbReference type="EMBL" id="RAZT01000010">
    <property type="protein sequence ID" value="RKN30200.1"/>
    <property type="molecule type" value="Genomic_DNA"/>
</dbReference>
<feature type="compositionally biased region" description="Basic and acidic residues" evidence="1">
    <location>
        <begin position="11"/>
        <end position="31"/>
    </location>
</feature>
<proteinExistence type="predicted"/>
<dbReference type="InterPro" id="IPR043128">
    <property type="entry name" value="Rev_trsase/Diguanyl_cyclase"/>
</dbReference>
<comment type="caution">
    <text evidence="5">The sequence shown here is derived from an EMBL/GenBank/DDBJ whole genome shotgun (WGS) entry which is preliminary data.</text>
</comment>
<keyword evidence="2" id="KW-0812">Transmembrane</keyword>
<evidence type="ECO:0000313" key="6">
    <source>
        <dbReference type="Proteomes" id="UP000275865"/>
    </source>
</evidence>
<feature type="domain" description="EAL" evidence="3">
    <location>
        <begin position="514"/>
        <end position="774"/>
    </location>
</feature>
<feature type="transmembrane region" description="Helical" evidence="2">
    <location>
        <begin position="115"/>
        <end position="139"/>
    </location>
</feature>
<feature type="domain" description="GGDEF" evidence="4">
    <location>
        <begin position="375"/>
        <end position="505"/>
    </location>
</feature>
<dbReference type="SMART" id="SM00052">
    <property type="entry name" value="EAL"/>
    <property type="match status" value="1"/>
</dbReference>
<feature type="region of interest" description="Disordered" evidence="1">
    <location>
        <begin position="1"/>
        <end position="39"/>
    </location>
</feature>
<dbReference type="InterPro" id="IPR052155">
    <property type="entry name" value="Biofilm_reg_signaling"/>
</dbReference>
<dbReference type="PROSITE" id="PS50883">
    <property type="entry name" value="EAL"/>
    <property type="match status" value="1"/>
</dbReference>
<dbReference type="Pfam" id="PF00563">
    <property type="entry name" value="EAL"/>
    <property type="match status" value="1"/>
</dbReference>
<protein>
    <submittedName>
        <fullName evidence="5">Phosphodiesterase</fullName>
    </submittedName>
</protein>
<feature type="transmembrane region" description="Helical" evidence="2">
    <location>
        <begin position="151"/>
        <end position="170"/>
    </location>
</feature>
<accession>A0A3A9XXK4</accession>
<dbReference type="PANTHER" id="PTHR44757:SF2">
    <property type="entry name" value="BIOFILM ARCHITECTURE MAINTENANCE PROTEIN MBAA"/>
    <property type="match status" value="1"/>
</dbReference>
<reference evidence="5 6" key="1">
    <citation type="submission" date="2018-09" db="EMBL/GenBank/DDBJ databases">
        <title>Micromonospora sp. nov. MS1-9, isolated from a root of Musa sp.</title>
        <authorList>
            <person name="Kuncharoen N."/>
            <person name="Kudo T."/>
            <person name="Ohkuma M."/>
            <person name="Yuki M."/>
            <person name="Tanasupawat S."/>
        </authorList>
    </citation>
    <scope>NUCLEOTIDE SEQUENCE [LARGE SCALE GENOMIC DNA]</scope>
    <source>
        <strain evidence="5 6">MS1-9</strain>
    </source>
</reference>
<organism evidence="5 6">
    <name type="scientific">Micromonospora musae</name>
    <dbReference type="NCBI Taxonomy" id="1894970"/>
    <lineage>
        <taxon>Bacteria</taxon>
        <taxon>Bacillati</taxon>
        <taxon>Actinomycetota</taxon>
        <taxon>Actinomycetes</taxon>
        <taxon>Micromonosporales</taxon>
        <taxon>Micromonosporaceae</taxon>
        <taxon>Micromonospora</taxon>
    </lineage>
</organism>
<dbReference type="SUPFAM" id="SSF55073">
    <property type="entry name" value="Nucleotide cyclase"/>
    <property type="match status" value="1"/>
</dbReference>
<feature type="region of interest" description="Disordered" evidence="1">
    <location>
        <begin position="777"/>
        <end position="851"/>
    </location>
</feature>
<evidence type="ECO:0000313" key="5">
    <source>
        <dbReference type="EMBL" id="RKN30200.1"/>
    </source>
</evidence>
<dbReference type="InterPro" id="IPR035919">
    <property type="entry name" value="EAL_sf"/>
</dbReference>
<dbReference type="InterPro" id="IPR029787">
    <property type="entry name" value="Nucleotide_cyclase"/>
</dbReference>
<dbReference type="SUPFAM" id="SSF141868">
    <property type="entry name" value="EAL domain-like"/>
    <property type="match status" value="1"/>
</dbReference>
<dbReference type="PANTHER" id="PTHR44757">
    <property type="entry name" value="DIGUANYLATE CYCLASE DGCP"/>
    <property type="match status" value="1"/>
</dbReference>
<dbReference type="NCBIfam" id="TIGR00254">
    <property type="entry name" value="GGDEF"/>
    <property type="match status" value="1"/>
</dbReference>
<feature type="transmembrane region" description="Helical" evidence="2">
    <location>
        <begin position="77"/>
        <end position="103"/>
    </location>
</feature>
<evidence type="ECO:0000259" key="4">
    <source>
        <dbReference type="PROSITE" id="PS50887"/>
    </source>
</evidence>
<feature type="compositionally biased region" description="Low complexity" evidence="1">
    <location>
        <begin position="777"/>
        <end position="794"/>
    </location>
</feature>
<evidence type="ECO:0000256" key="2">
    <source>
        <dbReference type="SAM" id="Phobius"/>
    </source>
</evidence>
<gene>
    <name evidence="5" type="ORF">D7044_21310</name>
</gene>
<keyword evidence="2" id="KW-0472">Membrane</keyword>
<dbReference type="SMART" id="SM00267">
    <property type="entry name" value="GGDEF"/>
    <property type="match status" value="1"/>
</dbReference>
<dbReference type="InterPro" id="IPR000160">
    <property type="entry name" value="GGDEF_dom"/>
</dbReference>
<keyword evidence="2" id="KW-1133">Transmembrane helix</keyword>